<name>F2EKM2_HORVV</name>
<reference evidence="2" key="1">
    <citation type="journal article" date="2011" name="Plant Physiol.">
        <title>Comprehensive sequence analysis of 24,783 barley full-length cDNAs derived from 12 clone libraries.</title>
        <authorList>
            <person name="Matsumoto T."/>
            <person name="Tanaka T."/>
            <person name="Sakai H."/>
            <person name="Amano N."/>
            <person name="Kanamori H."/>
            <person name="Kurita K."/>
            <person name="Kikuta A."/>
            <person name="Kamiya K."/>
            <person name="Yamamoto M."/>
            <person name="Ikawa H."/>
            <person name="Fujii N."/>
            <person name="Hori K."/>
            <person name="Itoh T."/>
            <person name="Sato K."/>
        </authorList>
    </citation>
    <scope>NUCLEOTIDE SEQUENCE</scope>
    <source>
        <tissue evidence="2">Seed</tissue>
    </source>
</reference>
<sequence length="190" mass="20823">MAEGGRRTSVANSARSPPPLSLRPVWSCTKASGSASISIPSRKPCLHGAPASPLSPRPAPWRRRCGPPRAAPRLPMDAVRDDRACAPSGRPARAARRRPGLRSEPTLVSLSRWIRRKEEARGDEAGPACQLERESQPGPRVRLSGSVFSVLRFRFSESANYCGFARKYVFTSRKRSSWNTLSVLSPGTYL</sequence>
<dbReference type="EMBL" id="AK376699">
    <property type="protein sequence ID" value="BAK07894.1"/>
    <property type="molecule type" value="mRNA"/>
</dbReference>
<evidence type="ECO:0000313" key="2">
    <source>
        <dbReference type="EMBL" id="BAK07894.1"/>
    </source>
</evidence>
<feature type="region of interest" description="Disordered" evidence="1">
    <location>
        <begin position="1"/>
        <end position="101"/>
    </location>
</feature>
<feature type="compositionally biased region" description="Polar residues" evidence="1">
    <location>
        <begin position="29"/>
        <end position="39"/>
    </location>
</feature>
<dbReference type="AlphaFoldDB" id="F2EKM2"/>
<evidence type="ECO:0000256" key="1">
    <source>
        <dbReference type="SAM" id="MobiDB-lite"/>
    </source>
</evidence>
<accession>F2EKM2</accession>
<organism evidence="2">
    <name type="scientific">Hordeum vulgare subsp. vulgare</name>
    <name type="common">Domesticated barley</name>
    <dbReference type="NCBI Taxonomy" id="112509"/>
    <lineage>
        <taxon>Eukaryota</taxon>
        <taxon>Viridiplantae</taxon>
        <taxon>Streptophyta</taxon>
        <taxon>Embryophyta</taxon>
        <taxon>Tracheophyta</taxon>
        <taxon>Spermatophyta</taxon>
        <taxon>Magnoliopsida</taxon>
        <taxon>Liliopsida</taxon>
        <taxon>Poales</taxon>
        <taxon>Poaceae</taxon>
        <taxon>BOP clade</taxon>
        <taxon>Pooideae</taxon>
        <taxon>Triticodae</taxon>
        <taxon>Triticeae</taxon>
        <taxon>Hordeinae</taxon>
        <taxon>Hordeum</taxon>
    </lineage>
</organism>
<proteinExistence type="evidence at transcript level"/>
<feature type="region of interest" description="Disordered" evidence="1">
    <location>
        <begin position="119"/>
        <end position="138"/>
    </location>
</feature>
<protein>
    <submittedName>
        <fullName evidence="2">Predicted protein</fullName>
    </submittedName>
</protein>